<dbReference type="OMA" id="ELWGVQF"/>
<sequence length="307" mass="34561">MGGPKIKKNVQVDASLDKPIDKDAPPTIFTTALTPEYATAALNLSVDFLKQQQGECNKYLISHPVVLSSIVLILTIYMTPKFTYPSNEDISSVSSFLYHLFLLNKRNVFSALIITLICTSFLFTGLSRISDSFFKSKIDRILQSNGELVFNTDLKALQSDTQEKNRKKKNTSEKDTLENTHIVVYRNTPISLISISKNLSLDNVININSIGARKVYLKSGILEDLLDWSMIRSRTLCSASKKKSDTPLKVIVEVYSFDDKLKKTLKKRGFSFISSTKIVENRLLGGLFGVKKELWGVQFHFASKDKN</sequence>
<dbReference type="GO" id="GO:0006888">
    <property type="term" value="P:endoplasmic reticulum to Golgi vesicle-mediated transport"/>
    <property type="evidence" value="ECO:0007669"/>
    <property type="project" value="EnsemblFungi"/>
</dbReference>
<dbReference type="AlphaFoldDB" id="J7SBV0"/>
<dbReference type="Pfam" id="PF11124">
    <property type="entry name" value="Pho86"/>
    <property type="match status" value="1"/>
</dbReference>
<evidence type="ECO:0000313" key="3">
    <source>
        <dbReference type="Proteomes" id="UP000000689"/>
    </source>
</evidence>
<evidence type="ECO:0000313" key="2">
    <source>
        <dbReference type="EMBL" id="CCK73590.1"/>
    </source>
</evidence>
<keyword evidence="3" id="KW-1185">Reference proteome</keyword>
<dbReference type="STRING" id="1071378.J7SBV0"/>
<dbReference type="GO" id="GO:0010966">
    <property type="term" value="P:regulation of phosphate transport"/>
    <property type="evidence" value="ECO:0007669"/>
    <property type="project" value="EnsemblFungi"/>
</dbReference>
<dbReference type="HOGENOM" id="CLU_076919_0_0_1"/>
<dbReference type="GeneID" id="13927054"/>
<dbReference type="KEGG" id="ndi:NDAI_0G06070"/>
<dbReference type="eggNOG" id="ENOG502QSU5">
    <property type="taxonomic scope" value="Eukaryota"/>
</dbReference>
<organism evidence="2 3">
    <name type="scientific">Naumovozyma dairenensis (strain ATCC 10597 / BCRC 20456 / CBS 421 / NBRC 0211 / NRRL Y-12639)</name>
    <name type="common">Saccharomyces dairenensis</name>
    <dbReference type="NCBI Taxonomy" id="1071378"/>
    <lineage>
        <taxon>Eukaryota</taxon>
        <taxon>Fungi</taxon>
        <taxon>Dikarya</taxon>
        <taxon>Ascomycota</taxon>
        <taxon>Saccharomycotina</taxon>
        <taxon>Saccharomycetes</taxon>
        <taxon>Saccharomycetales</taxon>
        <taxon>Saccharomycetaceae</taxon>
        <taxon>Naumovozyma</taxon>
    </lineage>
</organism>
<feature type="transmembrane region" description="Helical" evidence="1">
    <location>
        <begin position="108"/>
        <end position="127"/>
    </location>
</feature>
<dbReference type="GO" id="GO:0051082">
    <property type="term" value="F:unfolded protein binding"/>
    <property type="evidence" value="ECO:0007669"/>
    <property type="project" value="EnsemblFungi"/>
</dbReference>
<dbReference type="InterPro" id="IPR024297">
    <property type="entry name" value="Pho86"/>
</dbReference>
<dbReference type="EMBL" id="HE580273">
    <property type="protein sequence ID" value="CCK73590.1"/>
    <property type="molecule type" value="Genomic_DNA"/>
</dbReference>
<reference evidence="2 3" key="1">
    <citation type="journal article" date="2011" name="Proc. Natl. Acad. Sci. U.S.A.">
        <title>Evolutionary erosion of yeast sex chromosomes by mating-type switching accidents.</title>
        <authorList>
            <person name="Gordon J.L."/>
            <person name="Armisen D."/>
            <person name="Proux-Wera E."/>
            <person name="Oheigeartaigh S.S."/>
            <person name="Byrne K.P."/>
            <person name="Wolfe K.H."/>
        </authorList>
    </citation>
    <scope>NUCLEOTIDE SEQUENCE [LARGE SCALE GENOMIC DNA]</scope>
    <source>
        <strain evidence="3">ATCC 10597 / BCRC 20456 / CBS 421 / NBRC 0211 / NRRL Y-12639</strain>
    </source>
</reference>
<gene>
    <name evidence="2" type="primary">NDAI0G06070</name>
    <name evidence="2" type="ordered locus">NDAI_0G06070</name>
</gene>
<accession>J7SBV0</accession>
<evidence type="ECO:0008006" key="4">
    <source>
        <dbReference type="Google" id="ProtNLM"/>
    </source>
</evidence>
<name>J7SBV0_NAUDC</name>
<protein>
    <recommendedName>
        <fullName evidence="4">Inorganic phosphate transporter PHO86</fullName>
    </recommendedName>
</protein>
<dbReference type="Proteomes" id="UP000000689">
    <property type="component" value="Chromosome 7"/>
</dbReference>
<evidence type="ECO:0000256" key="1">
    <source>
        <dbReference type="SAM" id="Phobius"/>
    </source>
</evidence>
<proteinExistence type="predicted"/>
<feature type="transmembrane region" description="Helical" evidence="1">
    <location>
        <begin position="59"/>
        <end position="78"/>
    </location>
</feature>
<dbReference type="RefSeq" id="XP_003980266.1">
    <property type="nucleotide sequence ID" value="XM_003980217.1"/>
</dbReference>
<keyword evidence="1" id="KW-0812">Transmembrane</keyword>
<keyword evidence="1" id="KW-1133">Transmembrane helix</keyword>
<dbReference type="OrthoDB" id="4082764at2759"/>
<dbReference type="GO" id="GO:0006457">
    <property type="term" value="P:protein folding"/>
    <property type="evidence" value="ECO:0007669"/>
    <property type="project" value="EnsemblFungi"/>
</dbReference>
<dbReference type="GO" id="GO:0005783">
    <property type="term" value="C:endoplasmic reticulum"/>
    <property type="evidence" value="ECO:0007669"/>
    <property type="project" value="EnsemblFungi"/>
</dbReference>
<keyword evidence="1" id="KW-0472">Membrane</keyword>